<proteinExistence type="predicted"/>
<dbReference type="Gene3D" id="1.25.40.10">
    <property type="entry name" value="Tetratricopeptide repeat domain"/>
    <property type="match status" value="1"/>
</dbReference>
<dbReference type="InterPro" id="IPR011990">
    <property type="entry name" value="TPR-like_helical_dom_sf"/>
</dbReference>
<keyword evidence="2" id="KW-1185">Reference proteome</keyword>
<dbReference type="EMBL" id="JABELX010000034">
    <property type="protein sequence ID" value="NNH76033.1"/>
    <property type="molecule type" value="Genomic_DNA"/>
</dbReference>
<dbReference type="RefSeq" id="WP_169815205.1">
    <property type="nucleotide sequence ID" value="NZ_JABELX010000034.1"/>
</dbReference>
<accession>A0A849CB12</accession>
<dbReference type="Pfam" id="PF13424">
    <property type="entry name" value="TPR_12"/>
    <property type="match status" value="1"/>
</dbReference>
<comment type="caution">
    <text evidence="1">The sequence shown here is derived from an EMBL/GenBank/DDBJ whole genome shotgun (WGS) entry which is preliminary data.</text>
</comment>
<dbReference type="Gene3D" id="3.40.50.300">
    <property type="entry name" value="P-loop containing nucleotide triphosphate hydrolases"/>
    <property type="match status" value="1"/>
</dbReference>
<dbReference type="SUPFAM" id="SSF48452">
    <property type="entry name" value="TPR-like"/>
    <property type="match status" value="1"/>
</dbReference>
<dbReference type="SUPFAM" id="SSF52540">
    <property type="entry name" value="P-loop containing nucleoside triphosphate hydrolases"/>
    <property type="match status" value="1"/>
</dbReference>
<evidence type="ECO:0000313" key="2">
    <source>
        <dbReference type="Proteomes" id="UP000586827"/>
    </source>
</evidence>
<dbReference type="AlphaFoldDB" id="A0A849CB12"/>
<dbReference type="InterPro" id="IPR027417">
    <property type="entry name" value="P-loop_NTPase"/>
</dbReference>
<gene>
    <name evidence="1" type="ORF">HLB23_40360</name>
</gene>
<evidence type="ECO:0000313" key="1">
    <source>
        <dbReference type="EMBL" id="NNH76033.1"/>
    </source>
</evidence>
<protein>
    <submittedName>
        <fullName evidence="1">Tetratricopeptide repeat protein</fullName>
    </submittedName>
</protein>
<reference evidence="1 2" key="1">
    <citation type="submission" date="2020-05" db="EMBL/GenBank/DDBJ databases">
        <title>MicrobeNet Type strains.</title>
        <authorList>
            <person name="Nicholson A.C."/>
        </authorList>
    </citation>
    <scope>NUCLEOTIDE SEQUENCE [LARGE SCALE GENOMIC DNA]</scope>
    <source>
        <strain evidence="1 2">JCM 3224</strain>
    </source>
</reference>
<name>A0A849CB12_9NOCA</name>
<sequence>MADALAACLAALGVAADMIPASPAVRANRLRTLTAHKSVLIVLENVTDAAQVSPFIPISSASAVLVTSNSQLSDLVTSGAEARRLEPLDGAAGVHMVTELVGARARQEPEAVAELVRRCAGLPVALQVAVSGLVGRPSRSIESVVAAIDADETGSAPFTRAGWEALAAVFSHAYAALDEETARLYRLLGLYPGGDLAADTAAALVARSPATTDAAIGALIEAGLLEEDSAQRLSLHTIVRRHAAQLTEQLDAEQVHQAVLRGVVEHLTVTAAFADLAILGTERYRCTPASVVDGHRSPFVGADARSRALDWLDRERTNLLAVQRSAAEQGWHEWAWQLAEALTAVYVTRRYYVDWTVSSQLGADSARAVGNPRAEARLRSFVSRAWIELEQPERAREELIIRALPLAEAAGDGRLLASVWEFIGRYRDATDPQSAATAYARSLSLFADENDSRGIAFVTYFLAQAQCRGGDLEQAEHTMGTALTLIRALAEPDARMTGRCLTELGRVLDARGDHRRAREMFTEAIEVLAGSGDAFYEAAAHEQLVRLAEQDRDAETMRVSLRRMVRIHRELGGDRVGELTERLGRLTDPE</sequence>
<organism evidence="1 2">
    <name type="scientific">Nocardia uniformis</name>
    <dbReference type="NCBI Taxonomy" id="53432"/>
    <lineage>
        <taxon>Bacteria</taxon>
        <taxon>Bacillati</taxon>
        <taxon>Actinomycetota</taxon>
        <taxon>Actinomycetes</taxon>
        <taxon>Mycobacteriales</taxon>
        <taxon>Nocardiaceae</taxon>
        <taxon>Nocardia</taxon>
    </lineage>
</organism>
<dbReference type="Proteomes" id="UP000586827">
    <property type="component" value="Unassembled WGS sequence"/>
</dbReference>